<reference evidence="1 2" key="1">
    <citation type="journal article" date="2014" name="Genome Announc.">
        <title>Draft genome sequence of the pathogenic fungus Scedosporium apiospermum.</title>
        <authorList>
            <person name="Vandeputte P."/>
            <person name="Ghamrawi S."/>
            <person name="Rechenmann M."/>
            <person name="Iltis A."/>
            <person name="Giraud S."/>
            <person name="Fleury M."/>
            <person name="Thornton C."/>
            <person name="Delhaes L."/>
            <person name="Meyer W."/>
            <person name="Papon N."/>
            <person name="Bouchara J.P."/>
        </authorList>
    </citation>
    <scope>NUCLEOTIDE SEQUENCE [LARGE SCALE GENOMIC DNA]</scope>
    <source>
        <strain evidence="1 2">IHEM 14462</strain>
    </source>
</reference>
<proteinExistence type="predicted"/>
<dbReference type="HOGENOM" id="CLU_1807313_0_0_1"/>
<gene>
    <name evidence="1" type="ORF">SAPIO_CDS9268</name>
</gene>
<dbReference type="OrthoDB" id="5305593at2759"/>
<dbReference type="AlphaFoldDB" id="A0A084FYP9"/>
<comment type="caution">
    <text evidence="1">The sequence shown here is derived from an EMBL/GenBank/DDBJ whole genome shotgun (WGS) entry which is preliminary data.</text>
</comment>
<sequence>MPSIIEERASALIKSYNSGNIEVIMDLFAEDVKVSDFLMRAIDLDKAGTRPFFGGFVTDNENVTFYTRGVTGSREFVAHEMTIEFRSGGDIESIGIVKGQSVRLVGVSVQSWRKERRSEDDDVAGAWKIFDMKDYFFIDRGST</sequence>
<dbReference type="OMA" id="RCISGTP"/>
<name>A0A084FYP9_PSEDA</name>
<accession>A0A084FYP9</accession>
<evidence type="ECO:0008006" key="3">
    <source>
        <dbReference type="Google" id="ProtNLM"/>
    </source>
</evidence>
<dbReference type="Proteomes" id="UP000028545">
    <property type="component" value="Unassembled WGS sequence"/>
</dbReference>
<dbReference type="RefSeq" id="XP_016640010.1">
    <property type="nucleotide sequence ID" value="XM_016790707.1"/>
</dbReference>
<dbReference type="VEuPathDB" id="FungiDB:SAPIO_CDS9268"/>
<dbReference type="InterPro" id="IPR032710">
    <property type="entry name" value="NTF2-like_dom_sf"/>
</dbReference>
<keyword evidence="2" id="KW-1185">Reference proteome</keyword>
<dbReference type="GeneID" id="27728340"/>
<evidence type="ECO:0000313" key="2">
    <source>
        <dbReference type="Proteomes" id="UP000028545"/>
    </source>
</evidence>
<dbReference type="EMBL" id="JOWA01000132">
    <property type="protein sequence ID" value="KEZ40211.1"/>
    <property type="molecule type" value="Genomic_DNA"/>
</dbReference>
<dbReference type="Gene3D" id="3.10.450.50">
    <property type="match status" value="1"/>
</dbReference>
<evidence type="ECO:0000313" key="1">
    <source>
        <dbReference type="EMBL" id="KEZ40211.1"/>
    </source>
</evidence>
<dbReference type="KEGG" id="sapo:SAPIO_CDS9268"/>
<dbReference type="SUPFAM" id="SSF54427">
    <property type="entry name" value="NTF2-like"/>
    <property type="match status" value="1"/>
</dbReference>
<organism evidence="1 2">
    <name type="scientific">Pseudallescheria apiosperma</name>
    <name type="common">Scedosporium apiospermum</name>
    <dbReference type="NCBI Taxonomy" id="563466"/>
    <lineage>
        <taxon>Eukaryota</taxon>
        <taxon>Fungi</taxon>
        <taxon>Dikarya</taxon>
        <taxon>Ascomycota</taxon>
        <taxon>Pezizomycotina</taxon>
        <taxon>Sordariomycetes</taxon>
        <taxon>Hypocreomycetidae</taxon>
        <taxon>Microascales</taxon>
        <taxon>Microascaceae</taxon>
        <taxon>Scedosporium</taxon>
    </lineage>
</organism>
<protein>
    <recommendedName>
        <fullName evidence="3">SnoaL-like domain-containing protein</fullName>
    </recommendedName>
</protein>